<keyword evidence="2" id="KW-1185">Reference proteome</keyword>
<accession>A0ABM7X589</accession>
<protein>
    <submittedName>
        <fullName evidence="1">Uncharacterized protein</fullName>
    </submittedName>
</protein>
<sequence>MDTNEAKVQEHTAAAEELEAAISAAGAAVSRLRGVRAELMRDGDRRWDGAFPTEKDIEVALWKAGLISGSHSVSSAVSLGERAREWAGRVG</sequence>
<evidence type="ECO:0000313" key="1">
    <source>
        <dbReference type="EMBL" id="BDG06987.1"/>
    </source>
</evidence>
<reference evidence="2" key="1">
    <citation type="journal article" date="2022" name="Int. J. Syst. Evol. Microbiol.">
        <title>Anaeromyxobacter oryzae sp. nov., Anaeromyxobacter diazotrophicus sp. nov. and Anaeromyxobacter paludicola sp. nov., isolated from paddy soils.</title>
        <authorList>
            <person name="Itoh H."/>
            <person name="Xu Z."/>
            <person name="Mise K."/>
            <person name="Masuda Y."/>
            <person name="Ushijima N."/>
            <person name="Hayakawa C."/>
            <person name="Shiratori Y."/>
            <person name="Senoo K."/>
        </authorList>
    </citation>
    <scope>NUCLEOTIDE SEQUENCE [LARGE SCALE GENOMIC DNA]</scope>
    <source>
        <strain evidence="2">Red630</strain>
    </source>
</reference>
<dbReference type="RefSeq" id="WP_248343566.1">
    <property type="nucleotide sequence ID" value="NZ_AP025592.1"/>
</dbReference>
<dbReference type="Proteomes" id="UP001162734">
    <property type="component" value="Chromosome"/>
</dbReference>
<dbReference type="EMBL" id="AP025592">
    <property type="protein sequence ID" value="BDG06987.1"/>
    <property type="molecule type" value="Genomic_DNA"/>
</dbReference>
<proteinExistence type="predicted"/>
<name>A0ABM7X589_9BACT</name>
<gene>
    <name evidence="1" type="ORF">AMPC_01000</name>
</gene>
<evidence type="ECO:0000313" key="2">
    <source>
        <dbReference type="Proteomes" id="UP001162734"/>
    </source>
</evidence>
<organism evidence="1 2">
    <name type="scientific">Anaeromyxobacter paludicola</name>
    <dbReference type="NCBI Taxonomy" id="2918171"/>
    <lineage>
        <taxon>Bacteria</taxon>
        <taxon>Pseudomonadati</taxon>
        <taxon>Myxococcota</taxon>
        <taxon>Myxococcia</taxon>
        <taxon>Myxococcales</taxon>
        <taxon>Cystobacterineae</taxon>
        <taxon>Anaeromyxobacteraceae</taxon>
        <taxon>Anaeromyxobacter</taxon>
    </lineage>
</organism>